<dbReference type="InterPro" id="IPR011075">
    <property type="entry name" value="TetR_C"/>
</dbReference>
<dbReference type="PROSITE" id="PS01081">
    <property type="entry name" value="HTH_TETR_1"/>
    <property type="match status" value="1"/>
</dbReference>
<evidence type="ECO:0000256" key="2">
    <source>
        <dbReference type="ARBA" id="ARBA00023125"/>
    </source>
</evidence>
<evidence type="ECO:0000259" key="5">
    <source>
        <dbReference type="PROSITE" id="PS50977"/>
    </source>
</evidence>
<dbReference type="GO" id="GO:0003700">
    <property type="term" value="F:DNA-binding transcription factor activity"/>
    <property type="evidence" value="ECO:0007669"/>
    <property type="project" value="TreeGrafter"/>
</dbReference>
<evidence type="ECO:0000256" key="3">
    <source>
        <dbReference type="ARBA" id="ARBA00023163"/>
    </source>
</evidence>
<dbReference type="Pfam" id="PF16859">
    <property type="entry name" value="TetR_C_11"/>
    <property type="match status" value="1"/>
</dbReference>
<dbReference type="PATRIC" id="fig|2041.4.peg.2722"/>
<name>A0A0U3TJ26_9ACTN</name>
<dbReference type="PANTHER" id="PTHR30055">
    <property type="entry name" value="HTH-TYPE TRANSCRIPTIONAL REGULATOR RUTR"/>
    <property type="match status" value="1"/>
</dbReference>
<feature type="domain" description="HTH tetR-type" evidence="5">
    <location>
        <begin position="15"/>
        <end position="75"/>
    </location>
</feature>
<evidence type="ECO:0000256" key="4">
    <source>
        <dbReference type="PROSITE-ProRule" id="PRU00335"/>
    </source>
</evidence>
<dbReference type="Proteomes" id="UP000067689">
    <property type="component" value="Chromosome"/>
</dbReference>
<dbReference type="PANTHER" id="PTHR30055:SF148">
    <property type="entry name" value="TETR-FAMILY TRANSCRIPTIONAL REGULATOR"/>
    <property type="match status" value="1"/>
</dbReference>
<gene>
    <name evidence="6" type="ORF">AERYTH_13050</name>
</gene>
<keyword evidence="3" id="KW-0804">Transcription</keyword>
<dbReference type="PROSITE" id="PS50977">
    <property type="entry name" value="HTH_TETR_2"/>
    <property type="match status" value="1"/>
</dbReference>
<dbReference type="InterPro" id="IPR023772">
    <property type="entry name" value="DNA-bd_HTH_TetR-type_CS"/>
</dbReference>
<keyword evidence="2 4" id="KW-0238">DNA-binding</keyword>
<dbReference type="InterPro" id="IPR036271">
    <property type="entry name" value="Tet_transcr_reg_TetR-rel_C_sf"/>
</dbReference>
<feature type="DNA-binding region" description="H-T-H motif" evidence="4">
    <location>
        <begin position="38"/>
        <end position="57"/>
    </location>
</feature>
<dbReference type="SUPFAM" id="SSF48498">
    <property type="entry name" value="Tetracyclin repressor-like, C-terminal domain"/>
    <property type="match status" value="1"/>
</dbReference>
<dbReference type="Pfam" id="PF00440">
    <property type="entry name" value="TetR_N"/>
    <property type="match status" value="1"/>
</dbReference>
<proteinExistence type="predicted"/>
<evidence type="ECO:0000313" key="6">
    <source>
        <dbReference type="EMBL" id="ALX05559.1"/>
    </source>
</evidence>
<dbReference type="AlphaFoldDB" id="A0A0U3TJ26"/>
<keyword evidence="7" id="KW-1185">Reference proteome</keyword>
<dbReference type="PRINTS" id="PR00455">
    <property type="entry name" value="HTHTETR"/>
</dbReference>
<protein>
    <submittedName>
        <fullName evidence="6">TetR family transcriptional regulator</fullName>
    </submittedName>
</protein>
<dbReference type="InterPro" id="IPR009057">
    <property type="entry name" value="Homeodomain-like_sf"/>
</dbReference>
<dbReference type="Gene3D" id="1.10.357.10">
    <property type="entry name" value="Tetracycline Repressor, domain 2"/>
    <property type="match status" value="1"/>
</dbReference>
<evidence type="ECO:0000256" key="1">
    <source>
        <dbReference type="ARBA" id="ARBA00023015"/>
    </source>
</evidence>
<evidence type="ECO:0000313" key="7">
    <source>
        <dbReference type="Proteomes" id="UP000067689"/>
    </source>
</evidence>
<dbReference type="KEGG" id="aer:AERYTH_13050"/>
<dbReference type="Gene3D" id="1.10.10.60">
    <property type="entry name" value="Homeodomain-like"/>
    <property type="match status" value="1"/>
</dbReference>
<dbReference type="OrthoDB" id="9796019at2"/>
<dbReference type="InterPro" id="IPR001647">
    <property type="entry name" value="HTH_TetR"/>
</dbReference>
<dbReference type="STRING" id="2041.AERYTH_13050"/>
<reference evidence="6 7" key="1">
    <citation type="journal article" date="1991" name="Int. J. Syst. Bacteriol.">
        <title>Description of the erythromycin-producing bacterium Arthrobacter sp. strain NRRL B-3381 as Aeromicrobium erythreum gen. nov., sp. nov.</title>
        <authorList>
            <person name="Miller E.S."/>
            <person name="Woese C.R."/>
            <person name="Brenner S."/>
        </authorList>
    </citation>
    <scope>NUCLEOTIDE SEQUENCE [LARGE SCALE GENOMIC DNA]</scope>
    <source>
        <strain evidence="6 7">AR18</strain>
    </source>
</reference>
<dbReference type="SUPFAM" id="SSF46689">
    <property type="entry name" value="Homeodomain-like"/>
    <property type="match status" value="1"/>
</dbReference>
<dbReference type="EMBL" id="CP011502">
    <property type="protein sequence ID" value="ALX05559.1"/>
    <property type="molecule type" value="Genomic_DNA"/>
</dbReference>
<dbReference type="GO" id="GO:0000976">
    <property type="term" value="F:transcription cis-regulatory region binding"/>
    <property type="evidence" value="ECO:0007669"/>
    <property type="project" value="TreeGrafter"/>
</dbReference>
<dbReference type="InterPro" id="IPR050109">
    <property type="entry name" value="HTH-type_TetR-like_transc_reg"/>
</dbReference>
<accession>A0A0U3TJ26</accession>
<sequence>MTPAEAAAARPRVEGEREHEILEAALDVLADVGYDRLTMDAVASAARASKATLYRRWDTKASLVLEAVLAQKGPLAALPDTGTLRGDLIASHCGRGGLTDERQISIFSGVLTALGRDTEFAEGFRARFLGPKIEAARELFDRARERGEIRDDVDVDIVGSALAGIVLHREFVLGEVPTPEKITAVIDQVILPAVLRHSPDQTPKDPS</sequence>
<keyword evidence="1" id="KW-0805">Transcription regulation</keyword>
<dbReference type="RefSeq" id="WP_067859497.1">
    <property type="nucleotide sequence ID" value="NZ_CP011502.1"/>
</dbReference>
<organism evidence="6 7">
    <name type="scientific">Aeromicrobium erythreum</name>
    <dbReference type="NCBI Taxonomy" id="2041"/>
    <lineage>
        <taxon>Bacteria</taxon>
        <taxon>Bacillati</taxon>
        <taxon>Actinomycetota</taxon>
        <taxon>Actinomycetes</taxon>
        <taxon>Propionibacteriales</taxon>
        <taxon>Nocardioidaceae</taxon>
        <taxon>Aeromicrobium</taxon>
    </lineage>
</organism>